<gene>
    <name evidence="12" type="ORF">K2173_010847</name>
</gene>
<evidence type="ECO:0000313" key="13">
    <source>
        <dbReference type="Proteomes" id="UP001159364"/>
    </source>
</evidence>
<dbReference type="GO" id="GO:0020037">
    <property type="term" value="F:heme binding"/>
    <property type="evidence" value="ECO:0007669"/>
    <property type="project" value="InterPro"/>
</dbReference>
<dbReference type="PRINTS" id="PR00385">
    <property type="entry name" value="P450"/>
</dbReference>
<dbReference type="InterPro" id="IPR036396">
    <property type="entry name" value="Cyt_P450_sf"/>
</dbReference>
<dbReference type="GO" id="GO:0016705">
    <property type="term" value="F:oxidoreductase activity, acting on paired donors, with incorporation or reduction of molecular oxygen"/>
    <property type="evidence" value="ECO:0007669"/>
    <property type="project" value="InterPro"/>
</dbReference>
<dbReference type="InterPro" id="IPR002401">
    <property type="entry name" value="Cyt_P450_E_grp-I"/>
</dbReference>
<evidence type="ECO:0000313" key="12">
    <source>
        <dbReference type="EMBL" id="KAJ8759991.1"/>
    </source>
</evidence>
<dbReference type="GO" id="GO:0004497">
    <property type="term" value="F:monooxygenase activity"/>
    <property type="evidence" value="ECO:0007669"/>
    <property type="project" value="UniProtKB-KW"/>
</dbReference>
<dbReference type="InterPro" id="IPR001128">
    <property type="entry name" value="Cyt_P450"/>
</dbReference>
<dbReference type="SUPFAM" id="SSF48264">
    <property type="entry name" value="Cytochrome P450"/>
    <property type="match status" value="1"/>
</dbReference>
<keyword evidence="6" id="KW-0472">Membrane</keyword>
<evidence type="ECO:0000256" key="4">
    <source>
        <dbReference type="ARBA" id="ARBA00022692"/>
    </source>
</evidence>
<feature type="chain" id="PRO_5043742798" description="Cytochrome P450" evidence="11">
    <location>
        <begin position="18"/>
        <end position="485"/>
    </location>
</feature>
<dbReference type="Gene3D" id="1.10.630.10">
    <property type="entry name" value="Cytochrome P450"/>
    <property type="match status" value="1"/>
</dbReference>
<reference evidence="12 13" key="1">
    <citation type="submission" date="2021-09" db="EMBL/GenBank/DDBJ databases">
        <title>Genomic insights and catalytic innovation underlie evolution of tropane alkaloids biosynthesis.</title>
        <authorList>
            <person name="Wang Y.-J."/>
            <person name="Tian T."/>
            <person name="Huang J.-P."/>
            <person name="Huang S.-X."/>
        </authorList>
    </citation>
    <scope>NUCLEOTIDE SEQUENCE [LARGE SCALE GENOMIC DNA]</scope>
    <source>
        <strain evidence="12">KIB-2018</strain>
        <tissue evidence="12">Leaf</tissue>
    </source>
</reference>
<organism evidence="12 13">
    <name type="scientific">Erythroxylum novogranatense</name>
    <dbReference type="NCBI Taxonomy" id="1862640"/>
    <lineage>
        <taxon>Eukaryota</taxon>
        <taxon>Viridiplantae</taxon>
        <taxon>Streptophyta</taxon>
        <taxon>Embryophyta</taxon>
        <taxon>Tracheophyta</taxon>
        <taxon>Spermatophyta</taxon>
        <taxon>Magnoliopsida</taxon>
        <taxon>eudicotyledons</taxon>
        <taxon>Gunneridae</taxon>
        <taxon>Pentapetalae</taxon>
        <taxon>rosids</taxon>
        <taxon>fabids</taxon>
        <taxon>Malpighiales</taxon>
        <taxon>Erythroxylaceae</taxon>
        <taxon>Erythroxylum</taxon>
    </lineage>
</organism>
<evidence type="ECO:0000256" key="8">
    <source>
        <dbReference type="ARBA" id="ARBA00023004"/>
    </source>
</evidence>
<sequence>MELFLLCSLLLFTLIVSTPLLLHIYNHRSSVSDPKLPPGKMGFPVLGESLEFLSTGRKGHPEKFIYDRIAKYSSLVFKTSLLGQPTTVICGAAGNKFLFSNENKLVIAWWPDSVNKIFPSSTQTSSKEESKKMRKLLPNFFKPEALQRYIGMMDVIAQRHFEASWEGKHEVSVFPLAKMYTFWVACKVFLSIEDPKHVAKLADPFNVLASGIISIPIDLPGTPFNRAIKASNWIRKELISIIKRRKVDLAENRASRTQDILSHMLLTSDEDGQFMKETDIADKILGLLIGGHDTASAAITFIVKYLAELPHIYNEVLKEQMEIAKSKQPGEFLNWDDIQKMKYSWNVACEVLRLAPPLQGSFREAMNDFVFSGFSIPKGWKLYWSANSTHRNPQCFPDPEKFDPSRFEGVGPAPYTFVPFGGGPRMCPGKEYARLEILVFMHNVVKRFKWEKLLPNEKIIVDPMPIPAKELPIRLIPQSSSYVMI</sequence>
<accession>A0AAV8T0S3</accession>
<keyword evidence="13" id="KW-1185">Reference proteome</keyword>
<proteinExistence type="inferred from homology"/>
<keyword evidence="4" id="KW-0812">Transmembrane</keyword>
<comment type="cofactor">
    <cofactor evidence="1 9">
        <name>heme</name>
        <dbReference type="ChEBI" id="CHEBI:30413"/>
    </cofactor>
</comment>
<name>A0AAV8T0S3_9ROSI</name>
<evidence type="ECO:0000256" key="11">
    <source>
        <dbReference type="SAM" id="SignalP"/>
    </source>
</evidence>
<dbReference type="Pfam" id="PF00067">
    <property type="entry name" value="p450"/>
    <property type="match status" value="1"/>
</dbReference>
<evidence type="ECO:0000256" key="7">
    <source>
        <dbReference type="ARBA" id="ARBA00023002"/>
    </source>
</evidence>
<dbReference type="EMBL" id="JAIWQS010000007">
    <property type="protein sequence ID" value="KAJ8759991.1"/>
    <property type="molecule type" value="Genomic_DNA"/>
</dbReference>
<dbReference type="GO" id="GO:0016125">
    <property type="term" value="P:sterol metabolic process"/>
    <property type="evidence" value="ECO:0007669"/>
    <property type="project" value="TreeGrafter"/>
</dbReference>
<evidence type="ECO:0000256" key="2">
    <source>
        <dbReference type="ARBA" id="ARBA00004167"/>
    </source>
</evidence>
<dbReference type="PROSITE" id="PS00086">
    <property type="entry name" value="CYTOCHROME_P450"/>
    <property type="match status" value="1"/>
</dbReference>
<keyword evidence="9 10" id="KW-0349">Heme</keyword>
<evidence type="ECO:0000256" key="9">
    <source>
        <dbReference type="PIRSR" id="PIRSR602401-1"/>
    </source>
</evidence>
<dbReference type="InterPro" id="IPR017972">
    <property type="entry name" value="Cyt_P450_CS"/>
</dbReference>
<evidence type="ECO:0000256" key="1">
    <source>
        <dbReference type="ARBA" id="ARBA00001971"/>
    </source>
</evidence>
<comment type="subcellular location">
    <subcellularLocation>
        <location evidence="2">Membrane</location>
        <topology evidence="2">Single-pass membrane protein</topology>
    </subcellularLocation>
</comment>
<feature type="signal peptide" evidence="11">
    <location>
        <begin position="1"/>
        <end position="17"/>
    </location>
</feature>
<evidence type="ECO:0008006" key="14">
    <source>
        <dbReference type="Google" id="ProtNLM"/>
    </source>
</evidence>
<dbReference type="CDD" id="cd11043">
    <property type="entry name" value="CYP90-like"/>
    <property type="match status" value="1"/>
</dbReference>
<dbReference type="AlphaFoldDB" id="A0AAV8T0S3"/>
<dbReference type="GO" id="GO:0016020">
    <property type="term" value="C:membrane"/>
    <property type="evidence" value="ECO:0007669"/>
    <property type="project" value="UniProtKB-SubCell"/>
</dbReference>
<evidence type="ECO:0000256" key="3">
    <source>
        <dbReference type="ARBA" id="ARBA00010617"/>
    </source>
</evidence>
<keyword evidence="10" id="KW-0503">Monooxygenase</keyword>
<keyword evidence="11" id="KW-0732">Signal</keyword>
<dbReference type="PRINTS" id="PR00463">
    <property type="entry name" value="EP450I"/>
</dbReference>
<keyword evidence="5 9" id="KW-0479">Metal-binding</keyword>
<dbReference type="PANTHER" id="PTHR24286:SF381">
    <property type="entry name" value="BETA-AMYRIN 28-OXIDASE"/>
    <property type="match status" value="1"/>
</dbReference>
<protein>
    <recommendedName>
        <fullName evidence="14">Cytochrome P450</fullName>
    </recommendedName>
</protein>
<comment type="caution">
    <text evidence="12">The sequence shown here is derived from an EMBL/GenBank/DDBJ whole genome shotgun (WGS) entry which is preliminary data.</text>
</comment>
<evidence type="ECO:0000256" key="6">
    <source>
        <dbReference type="ARBA" id="ARBA00022989"/>
    </source>
</evidence>
<feature type="binding site" description="axial binding residue" evidence="9">
    <location>
        <position position="427"/>
    </location>
    <ligand>
        <name>heme</name>
        <dbReference type="ChEBI" id="CHEBI:30413"/>
    </ligand>
    <ligandPart>
        <name>Fe</name>
        <dbReference type="ChEBI" id="CHEBI:18248"/>
    </ligandPart>
</feature>
<evidence type="ECO:0000256" key="5">
    <source>
        <dbReference type="ARBA" id="ARBA00022723"/>
    </source>
</evidence>
<keyword evidence="7 10" id="KW-0560">Oxidoreductase</keyword>
<comment type="similarity">
    <text evidence="3 10">Belongs to the cytochrome P450 family.</text>
</comment>
<dbReference type="GO" id="GO:0005506">
    <property type="term" value="F:iron ion binding"/>
    <property type="evidence" value="ECO:0007669"/>
    <property type="project" value="InterPro"/>
</dbReference>
<dbReference type="Proteomes" id="UP001159364">
    <property type="component" value="Linkage Group LG07"/>
</dbReference>
<evidence type="ECO:0000256" key="10">
    <source>
        <dbReference type="RuleBase" id="RU000461"/>
    </source>
</evidence>
<dbReference type="FunFam" id="1.10.630.10:FF:000022">
    <property type="entry name" value="Taxadiene 5-alpha hydroxylase"/>
    <property type="match status" value="1"/>
</dbReference>
<keyword evidence="8 9" id="KW-0408">Iron</keyword>
<dbReference type="PANTHER" id="PTHR24286">
    <property type="entry name" value="CYTOCHROME P450 26"/>
    <property type="match status" value="1"/>
</dbReference>
<keyword evidence="6" id="KW-1133">Transmembrane helix</keyword>